<feature type="transmembrane region" description="Helical" evidence="1">
    <location>
        <begin position="265"/>
        <end position="288"/>
    </location>
</feature>
<feature type="transmembrane region" description="Helical" evidence="1">
    <location>
        <begin position="420"/>
        <end position="442"/>
    </location>
</feature>
<dbReference type="Proteomes" id="UP000597444">
    <property type="component" value="Unassembled WGS sequence"/>
</dbReference>
<keyword evidence="1" id="KW-1133">Transmembrane helix</keyword>
<dbReference type="RefSeq" id="WP_220202075.1">
    <property type="nucleotide sequence ID" value="NZ_BNJK01000001.1"/>
</dbReference>
<sequence length="501" mass="54539">MQQVRQRELPEQMSWARALIFAVGFFFLSAILIGQLPGYIHLQLTASSLEGLEQGCFALAAVGLGGFVIVQVIVLLFDPKPVIPPAILTVLGIPLSLIGLALCIWATATGCAPNQTTCNQYFPTAHSNWASLLNGKVLWFQPNALDFVTLGLTILAIGVAMIFYSQLAIREQRNPDRRDLGTTPAIRWMIVIAVFLLIVFMLLYTLFDPQGLGNAIAPGHPFLGLKIVNLVWGLILGASVFLTLGAFALRLHYLMRPVRKRTMSALYAIGALGLAQIGAVFLLIWAFVYPLIYWMHTWTFIGLNDYLTVCAKKSDIPASCTFSPQAGYIVTAIITMNFFVLLAGAIWAWKSNRSLVVVGSVVTTAAIAAVTFLAHTAPDKILVAMMLCAGMLLLAVIWTSVSRREFAVVGENNLGCLGQWLVLGTCLFIYLAAFAFFSFPVWPPETEQNIPFVAGLAIGPPAAGAEATATLPQADAMIMFVLLGVLAAIQFFFLTRNRYKV</sequence>
<feature type="transmembrane region" description="Helical" evidence="1">
    <location>
        <begin position="15"/>
        <end position="37"/>
    </location>
</feature>
<feature type="transmembrane region" description="Helical" evidence="1">
    <location>
        <begin position="381"/>
        <end position="399"/>
    </location>
</feature>
<keyword evidence="1" id="KW-0472">Membrane</keyword>
<feature type="transmembrane region" description="Helical" evidence="1">
    <location>
        <begin position="144"/>
        <end position="164"/>
    </location>
</feature>
<accession>A0A8J3IH36</accession>
<name>A0A8J3IH36_9CHLR</name>
<keyword evidence="1" id="KW-0812">Transmembrane</keyword>
<dbReference type="AlphaFoldDB" id="A0A8J3IH36"/>
<feature type="transmembrane region" description="Helical" evidence="1">
    <location>
        <begin position="57"/>
        <end position="77"/>
    </location>
</feature>
<reference evidence="2" key="1">
    <citation type="submission" date="2020-10" db="EMBL/GenBank/DDBJ databases">
        <title>Taxonomic study of unclassified bacteria belonging to the class Ktedonobacteria.</title>
        <authorList>
            <person name="Yabe S."/>
            <person name="Wang C.M."/>
            <person name="Zheng Y."/>
            <person name="Sakai Y."/>
            <person name="Cavaletti L."/>
            <person name="Monciardini P."/>
            <person name="Donadio S."/>
        </authorList>
    </citation>
    <scope>NUCLEOTIDE SEQUENCE</scope>
    <source>
        <strain evidence="2">ID150040</strain>
    </source>
</reference>
<feature type="transmembrane region" description="Helical" evidence="1">
    <location>
        <begin position="476"/>
        <end position="495"/>
    </location>
</feature>
<evidence type="ECO:0000256" key="1">
    <source>
        <dbReference type="SAM" id="Phobius"/>
    </source>
</evidence>
<protein>
    <submittedName>
        <fullName evidence="2">Uncharacterized protein</fullName>
    </submittedName>
</protein>
<feature type="transmembrane region" description="Helical" evidence="1">
    <location>
        <begin position="326"/>
        <end position="348"/>
    </location>
</feature>
<organism evidence="2 3">
    <name type="scientific">Reticulibacter mediterranei</name>
    <dbReference type="NCBI Taxonomy" id="2778369"/>
    <lineage>
        <taxon>Bacteria</taxon>
        <taxon>Bacillati</taxon>
        <taxon>Chloroflexota</taxon>
        <taxon>Ktedonobacteria</taxon>
        <taxon>Ktedonobacterales</taxon>
        <taxon>Reticulibacteraceae</taxon>
        <taxon>Reticulibacter</taxon>
    </lineage>
</organism>
<comment type="caution">
    <text evidence="2">The sequence shown here is derived from an EMBL/GenBank/DDBJ whole genome shotgun (WGS) entry which is preliminary data.</text>
</comment>
<feature type="transmembrane region" description="Helical" evidence="1">
    <location>
        <begin position="227"/>
        <end position="253"/>
    </location>
</feature>
<dbReference type="EMBL" id="BNJK01000001">
    <property type="protein sequence ID" value="GHO91159.1"/>
    <property type="molecule type" value="Genomic_DNA"/>
</dbReference>
<proteinExistence type="predicted"/>
<feature type="transmembrane region" description="Helical" evidence="1">
    <location>
        <begin position="355"/>
        <end position="375"/>
    </location>
</feature>
<gene>
    <name evidence="2" type="ORF">KSF_012070</name>
</gene>
<evidence type="ECO:0000313" key="3">
    <source>
        <dbReference type="Proteomes" id="UP000597444"/>
    </source>
</evidence>
<feature type="transmembrane region" description="Helical" evidence="1">
    <location>
        <begin position="185"/>
        <end position="207"/>
    </location>
</feature>
<keyword evidence="3" id="KW-1185">Reference proteome</keyword>
<evidence type="ECO:0000313" key="2">
    <source>
        <dbReference type="EMBL" id="GHO91159.1"/>
    </source>
</evidence>
<feature type="transmembrane region" description="Helical" evidence="1">
    <location>
        <begin position="86"/>
        <end position="107"/>
    </location>
</feature>